<accession>A0ABP3V5I3</accession>
<dbReference type="Proteomes" id="UP001501510">
    <property type="component" value="Unassembled WGS sequence"/>
</dbReference>
<dbReference type="EMBL" id="BAAACG010000023">
    <property type="protein sequence ID" value="GAA0748736.1"/>
    <property type="molecule type" value="Genomic_DNA"/>
</dbReference>
<name>A0ABP3V5I3_9CLOT</name>
<comment type="caution">
    <text evidence="1">The sequence shown here is derived from an EMBL/GenBank/DDBJ whole genome shotgun (WGS) entry which is preliminary data.</text>
</comment>
<protein>
    <submittedName>
        <fullName evidence="1">Uncharacterized protein</fullName>
    </submittedName>
</protein>
<dbReference type="RefSeq" id="WP_343764640.1">
    <property type="nucleotide sequence ID" value="NZ_BAAACG010000023.1"/>
</dbReference>
<organism evidence="1 2">
    <name type="scientific">Clostridium oceanicum</name>
    <dbReference type="NCBI Taxonomy" id="1543"/>
    <lineage>
        <taxon>Bacteria</taxon>
        <taxon>Bacillati</taxon>
        <taxon>Bacillota</taxon>
        <taxon>Clostridia</taxon>
        <taxon>Eubacteriales</taxon>
        <taxon>Clostridiaceae</taxon>
        <taxon>Clostridium</taxon>
    </lineage>
</organism>
<sequence length="78" mass="9229">MARIRKNISIDEEVFEKAQIKCEKMFSGNFSMYLTYLINKDTENIEVKKDYKKDNKDKNSEEAMDSDVKDEIDNILNL</sequence>
<keyword evidence="2" id="KW-1185">Reference proteome</keyword>
<gene>
    <name evidence="1" type="ORF">GCM10008906_39210</name>
</gene>
<proteinExistence type="predicted"/>
<reference evidence="2" key="1">
    <citation type="journal article" date="2019" name="Int. J. Syst. Evol. Microbiol.">
        <title>The Global Catalogue of Microorganisms (GCM) 10K type strain sequencing project: providing services to taxonomists for standard genome sequencing and annotation.</title>
        <authorList>
            <consortium name="The Broad Institute Genomics Platform"/>
            <consortium name="The Broad Institute Genome Sequencing Center for Infectious Disease"/>
            <person name="Wu L."/>
            <person name="Ma J."/>
        </authorList>
    </citation>
    <scope>NUCLEOTIDE SEQUENCE [LARGE SCALE GENOMIC DNA]</scope>
    <source>
        <strain evidence="2">JCM 1407</strain>
    </source>
</reference>
<evidence type="ECO:0000313" key="1">
    <source>
        <dbReference type="EMBL" id="GAA0748736.1"/>
    </source>
</evidence>
<evidence type="ECO:0000313" key="2">
    <source>
        <dbReference type="Proteomes" id="UP001501510"/>
    </source>
</evidence>